<dbReference type="Pfam" id="PF01029">
    <property type="entry name" value="NusB"/>
    <property type="match status" value="1"/>
</dbReference>
<dbReference type="SUPFAM" id="SSF48013">
    <property type="entry name" value="NusB-like"/>
    <property type="match status" value="1"/>
</dbReference>
<dbReference type="InterPro" id="IPR006027">
    <property type="entry name" value="NusB_RsmB_TIM44"/>
</dbReference>
<proteinExistence type="predicted"/>
<name>K2GXA6_9BACT</name>
<feature type="domain" description="NusB/RsmB/TIM44" evidence="2">
    <location>
        <begin position="10"/>
        <end position="138"/>
    </location>
</feature>
<dbReference type="GO" id="GO:0003723">
    <property type="term" value="F:RNA binding"/>
    <property type="evidence" value="ECO:0007669"/>
    <property type="project" value="UniProtKB-KW"/>
</dbReference>
<evidence type="ECO:0000259" key="2">
    <source>
        <dbReference type="Pfam" id="PF01029"/>
    </source>
</evidence>
<evidence type="ECO:0000256" key="1">
    <source>
        <dbReference type="ARBA" id="ARBA00022884"/>
    </source>
</evidence>
<protein>
    <submittedName>
        <fullName evidence="3">Transcription antitermination protein NusB</fullName>
    </submittedName>
</protein>
<reference evidence="3" key="1">
    <citation type="journal article" date="2012" name="Science">
        <title>Fermentation, hydrogen, and sulfur metabolism in multiple uncultivated bacterial phyla.</title>
        <authorList>
            <person name="Wrighton K.C."/>
            <person name="Thomas B.C."/>
            <person name="Sharon I."/>
            <person name="Miller C.S."/>
            <person name="Castelle C.J."/>
            <person name="VerBerkmoes N.C."/>
            <person name="Wilkins M.J."/>
            <person name="Hettich R.L."/>
            <person name="Lipton M.S."/>
            <person name="Williams K.H."/>
            <person name="Long P.E."/>
            <person name="Banfield J.F."/>
        </authorList>
    </citation>
    <scope>NUCLEOTIDE SEQUENCE [LARGE SCALE GENOMIC DNA]</scope>
</reference>
<sequence length="161" mass="19304">MSEPIKKSRRKTRQCLFQALYSCMYLQEKFDKEEFIKAFFDEDFAIILDETYFNEVFFWVQEKESELIYIVKKLAPKFDINSMPVINLIPIFISTYEQLFLKCDIIPFKVSIDEALELAKTYSDDQWRIFVNGVLNSLKDNKETILENIKDLKKTERSFFK</sequence>
<organism evidence="3">
    <name type="scientific">uncultured bacterium</name>
    <name type="common">gcode 4</name>
    <dbReference type="NCBI Taxonomy" id="1234023"/>
    <lineage>
        <taxon>Bacteria</taxon>
        <taxon>environmental samples</taxon>
    </lineage>
</organism>
<dbReference type="Gene3D" id="1.10.940.10">
    <property type="entry name" value="NusB-like"/>
    <property type="match status" value="1"/>
</dbReference>
<dbReference type="AlphaFoldDB" id="K2GXA6"/>
<keyword evidence="1" id="KW-0694">RNA-binding</keyword>
<dbReference type="GO" id="GO:0006355">
    <property type="term" value="P:regulation of DNA-templated transcription"/>
    <property type="evidence" value="ECO:0007669"/>
    <property type="project" value="InterPro"/>
</dbReference>
<dbReference type="InterPro" id="IPR035926">
    <property type="entry name" value="NusB-like_sf"/>
</dbReference>
<accession>K2GXA6</accession>
<comment type="caution">
    <text evidence="3">The sequence shown here is derived from an EMBL/GenBank/DDBJ whole genome shotgun (WGS) entry which is preliminary data.</text>
</comment>
<gene>
    <name evidence="3" type="ORF">ACD_3C00111G0022</name>
</gene>
<dbReference type="EMBL" id="AMFJ01000385">
    <property type="protein sequence ID" value="EKE28005.1"/>
    <property type="molecule type" value="Genomic_DNA"/>
</dbReference>
<evidence type="ECO:0000313" key="3">
    <source>
        <dbReference type="EMBL" id="EKE28005.1"/>
    </source>
</evidence>